<evidence type="ECO:0000313" key="2">
    <source>
        <dbReference type="EMBL" id="KAJ7373664.1"/>
    </source>
</evidence>
<protein>
    <submittedName>
        <fullName evidence="2">COMM domain-containing protein 9</fullName>
    </submittedName>
</protein>
<dbReference type="PANTHER" id="PTHR15663:SF4">
    <property type="entry name" value="COMM DOMAIN-CONTAINING PROTEIN 9"/>
    <property type="match status" value="1"/>
</dbReference>
<name>A0A9X0CU88_9CNID</name>
<dbReference type="InterPro" id="IPR037360">
    <property type="entry name" value="COMMD9"/>
</dbReference>
<dbReference type="EMBL" id="MU826830">
    <property type="protein sequence ID" value="KAJ7373664.1"/>
    <property type="molecule type" value="Genomic_DNA"/>
</dbReference>
<dbReference type="PANTHER" id="PTHR15663">
    <property type="entry name" value="COMM DOMAIN-CONTAINING PROTEIN 9"/>
    <property type="match status" value="1"/>
</dbReference>
<dbReference type="InterPro" id="IPR017920">
    <property type="entry name" value="COMM"/>
</dbReference>
<organism evidence="2 3">
    <name type="scientific">Desmophyllum pertusum</name>
    <dbReference type="NCBI Taxonomy" id="174260"/>
    <lineage>
        <taxon>Eukaryota</taxon>
        <taxon>Metazoa</taxon>
        <taxon>Cnidaria</taxon>
        <taxon>Anthozoa</taxon>
        <taxon>Hexacorallia</taxon>
        <taxon>Scleractinia</taxon>
        <taxon>Caryophylliina</taxon>
        <taxon>Caryophylliidae</taxon>
        <taxon>Desmophyllum</taxon>
    </lineage>
</organism>
<dbReference type="PROSITE" id="PS51269">
    <property type="entry name" value="COMM"/>
    <property type="match status" value="1"/>
</dbReference>
<evidence type="ECO:0000313" key="3">
    <source>
        <dbReference type="Proteomes" id="UP001163046"/>
    </source>
</evidence>
<feature type="domain" description="COMM" evidence="1">
    <location>
        <begin position="124"/>
        <end position="198"/>
    </location>
</feature>
<proteinExistence type="predicted"/>
<comment type="caution">
    <text evidence="2">The sequence shown here is derived from an EMBL/GenBank/DDBJ whole genome shotgun (WGS) entry which is preliminary data.</text>
</comment>
<dbReference type="Proteomes" id="UP001163046">
    <property type="component" value="Unassembled WGS sequence"/>
</dbReference>
<evidence type="ECO:0000259" key="1">
    <source>
        <dbReference type="PROSITE" id="PS51269"/>
    </source>
</evidence>
<dbReference type="Pfam" id="PF07258">
    <property type="entry name" value="COMM_domain"/>
    <property type="match status" value="1"/>
</dbReference>
<gene>
    <name evidence="2" type="primary">COMMD9</name>
    <name evidence="2" type="ORF">OS493_011273</name>
</gene>
<accession>A0A9X0CU88</accession>
<keyword evidence="3" id="KW-1185">Reference proteome</keyword>
<reference evidence="2" key="1">
    <citation type="submission" date="2023-01" db="EMBL/GenBank/DDBJ databases">
        <title>Genome assembly of the deep-sea coral Lophelia pertusa.</title>
        <authorList>
            <person name="Herrera S."/>
            <person name="Cordes E."/>
        </authorList>
    </citation>
    <scope>NUCLEOTIDE SEQUENCE</scope>
    <source>
        <strain evidence="2">USNM1676648</strain>
        <tissue evidence="2">Polyp</tissue>
    </source>
</reference>
<dbReference type="OrthoDB" id="64318at2759"/>
<sequence>MAVALDEDVFPPLKLLLKAQSKEFVRTLFHEAFRYRNDTVPISVLKNVATTLDAGLDDAKQLLESLISVVCAALFECLMEPKAVYELFPENFHKNLRELISKIIAENMPLWRTNATNEQVSLPKLIDFDWRVDVKTSSNAISRMSMPTCIMQLQVQENATEQNSMPAVRRLNVELTKEKLDTMLDGLGKIRDQLSSFPNSN</sequence>
<dbReference type="AlphaFoldDB" id="A0A9X0CU88"/>
<dbReference type="InterPro" id="IPR048676">
    <property type="entry name" value="COMMD9_N"/>
</dbReference>
<dbReference type="Pfam" id="PF20923">
    <property type="entry name" value="COMMD9_HN"/>
    <property type="match status" value="1"/>
</dbReference>